<dbReference type="InterPro" id="IPR001509">
    <property type="entry name" value="Epimerase_deHydtase"/>
</dbReference>
<dbReference type="AlphaFoldDB" id="A0A7T2GIC8"/>
<dbReference type="InterPro" id="IPR014710">
    <property type="entry name" value="RmlC-like_jellyroll"/>
</dbReference>
<dbReference type="Gene3D" id="3.40.50.720">
    <property type="entry name" value="NAD(P)-binding Rossmann-like Domain"/>
    <property type="match status" value="1"/>
</dbReference>
<dbReference type="CDD" id="cd07007">
    <property type="entry name" value="cupin_CapF-like_C"/>
    <property type="match status" value="1"/>
</dbReference>
<evidence type="ECO:0000313" key="4">
    <source>
        <dbReference type="Proteomes" id="UP000594873"/>
    </source>
</evidence>
<dbReference type="Gene3D" id="2.60.120.10">
    <property type="entry name" value="Jelly Rolls"/>
    <property type="match status" value="1"/>
</dbReference>
<evidence type="ECO:0000313" key="3">
    <source>
        <dbReference type="EMBL" id="QPQ54434.1"/>
    </source>
</evidence>
<name>A0A7T2GIC8_9SPHN</name>
<accession>A0A7T2GIC8</accession>
<gene>
    <name evidence="3" type="ORF">IC614_08760</name>
</gene>
<evidence type="ECO:0000259" key="2">
    <source>
        <dbReference type="Pfam" id="PF14667"/>
    </source>
</evidence>
<dbReference type="PANTHER" id="PTHR43245">
    <property type="entry name" value="BIFUNCTIONAL POLYMYXIN RESISTANCE PROTEIN ARNA"/>
    <property type="match status" value="1"/>
</dbReference>
<feature type="domain" description="Capsular polysaccharide assembling protein CapF C-terminal" evidence="2">
    <location>
        <begin position="252"/>
        <end position="362"/>
    </location>
</feature>
<dbReference type="NCBIfam" id="NF047837">
    <property type="entry name" value="UDPAcbARedWbcJ"/>
    <property type="match status" value="1"/>
</dbReference>
<proteinExistence type="predicted"/>
<dbReference type="Proteomes" id="UP000594873">
    <property type="component" value="Chromosome"/>
</dbReference>
<dbReference type="SUPFAM" id="SSF51182">
    <property type="entry name" value="RmlC-like cupins"/>
    <property type="match status" value="1"/>
</dbReference>
<reference evidence="3 4" key="1">
    <citation type="submission" date="2020-11" db="EMBL/GenBank/DDBJ databases">
        <title>Genome seq and assembly of Sphingosinicella sp.</title>
        <authorList>
            <person name="Chhetri G."/>
        </authorList>
    </citation>
    <scope>NUCLEOTIDE SEQUENCE [LARGE SCALE GENOMIC DNA]</scope>
    <source>
        <strain evidence="3 4">UDD2</strain>
    </source>
</reference>
<dbReference type="InterPro" id="IPR050177">
    <property type="entry name" value="Lipid_A_modif_metabolic_enz"/>
</dbReference>
<dbReference type="EMBL" id="CP065592">
    <property type="protein sequence ID" value="QPQ54434.1"/>
    <property type="molecule type" value="Genomic_DNA"/>
</dbReference>
<organism evidence="3 4">
    <name type="scientific">Allosphingosinicella flava</name>
    <dbReference type="NCBI Taxonomy" id="2771430"/>
    <lineage>
        <taxon>Bacteria</taxon>
        <taxon>Pseudomonadati</taxon>
        <taxon>Pseudomonadota</taxon>
        <taxon>Alphaproteobacteria</taxon>
        <taxon>Sphingomonadales</taxon>
        <taxon>Sphingomonadaceae</taxon>
        <taxon>Allosphingosinicella</taxon>
    </lineage>
</organism>
<sequence length="366" mass="40800">MRLLVTGANGFLGKNVVVRAGELGHEVIRLGRDDDQDAWSAAVRNADVVVHLAGVNRATEEFEFAMGNVELTQRLCDLLARAGNRAPILYSSSIQAGHDHPYGQSKAAAEDAQLDYSSRMNSPVAIFRLPNVFGKWARPNYNSAVATFCHRVARDEPIEVHDAAAALQLVYVDDVVDTFLRLIEASFKTGYHHIAPVYETTVGEVADIIRSFPLSRDTLITPRVGTGLVRALYSTYLSYLPTECFEYHLPIHADPRGRFVEMLKTPDCGQFSYFTAGPGVTRGDHYHHSKVEKFLVISGTARFGFRHIQTEECHEIVVQGQEARVVETIPGWTHNITNIGEGELVVMLWANEIFDRDRPDTFAMKV</sequence>
<dbReference type="InterPro" id="IPR011051">
    <property type="entry name" value="RmlC_Cupin_sf"/>
</dbReference>
<dbReference type="Pfam" id="PF14667">
    <property type="entry name" value="Polysacc_synt_C"/>
    <property type="match status" value="1"/>
</dbReference>
<feature type="domain" description="NAD-dependent epimerase/dehydratase" evidence="1">
    <location>
        <begin position="4"/>
        <end position="185"/>
    </location>
</feature>
<dbReference type="KEGG" id="sflv:IC614_08760"/>
<keyword evidence="4" id="KW-1185">Reference proteome</keyword>
<evidence type="ECO:0000259" key="1">
    <source>
        <dbReference type="Pfam" id="PF01370"/>
    </source>
</evidence>
<dbReference type="Pfam" id="PF01370">
    <property type="entry name" value="Epimerase"/>
    <property type="match status" value="1"/>
</dbReference>
<dbReference type="PANTHER" id="PTHR43245:SF55">
    <property type="entry name" value="NAD(P)-BINDING DOMAIN-CONTAINING PROTEIN"/>
    <property type="match status" value="1"/>
</dbReference>
<dbReference type="SUPFAM" id="SSF51735">
    <property type="entry name" value="NAD(P)-binding Rossmann-fold domains"/>
    <property type="match status" value="1"/>
</dbReference>
<protein>
    <submittedName>
        <fullName evidence="3">NAD-dependent epimerase/dehydratase family protein</fullName>
    </submittedName>
</protein>
<dbReference type="InterPro" id="IPR029303">
    <property type="entry name" value="CapF_C"/>
</dbReference>
<dbReference type="InterPro" id="IPR036291">
    <property type="entry name" value="NAD(P)-bd_dom_sf"/>
</dbReference>
<dbReference type="RefSeq" id="WP_200970961.1">
    <property type="nucleotide sequence ID" value="NZ_CP065592.1"/>
</dbReference>